<sequence length="53" mass="5926">MSKSKLSGSVVDKLSFHENKNRFAAYKEKLKAHLKALSDALVVAKLQAKRRAL</sequence>
<name>A0A6A3KP93_9STRA</name>
<gene>
    <name evidence="1" type="ORF">PR002_g15715</name>
    <name evidence="2" type="ORF">PR003_g14215</name>
</gene>
<evidence type="ECO:0000313" key="4">
    <source>
        <dbReference type="Proteomes" id="UP000435112"/>
    </source>
</evidence>
<dbReference type="EMBL" id="QXFT01000931">
    <property type="protein sequence ID" value="KAE9333065.1"/>
    <property type="molecule type" value="Genomic_DNA"/>
</dbReference>
<accession>A0A6A3KP93</accession>
<evidence type="ECO:0000313" key="2">
    <source>
        <dbReference type="EMBL" id="KAE9333065.1"/>
    </source>
</evidence>
<proteinExistence type="predicted"/>
<evidence type="ECO:0000313" key="3">
    <source>
        <dbReference type="Proteomes" id="UP000434957"/>
    </source>
</evidence>
<keyword evidence="3" id="KW-1185">Reference proteome</keyword>
<dbReference type="EMBL" id="QXFU01001160">
    <property type="protein sequence ID" value="KAE9009091.1"/>
    <property type="molecule type" value="Genomic_DNA"/>
</dbReference>
<reference evidence="1 4" key="1">
    <citation type="submission" date="2018-09" db="EMBL/GenBank/DDBJ databases">
        <title>Genomic investigation of the strawberry pathogen Phytophthora fragariae indicates pathogenicity is determined by transcriptional variation in three key races.</title>
        <authorList>
            <person name="Adams T.M."/>
            <person name="Armitage A.D."/>
            <person name="Sobczyk M.K."/>
            <person name="Bates H.J."/>
            <person name="Dunwell J.M."/>
            <person name="Nellist C.F."/>
            <person name="Harrison R.J."/>
        </authorList>
    </citation>
    <scope>NUCLEOTIDE SEQUENCE [LARGE SCALE GENOMIC DNA]</scope>
    <source>
        <strain evidence="1 4">SCRP324</strain>
        <strain evidence="2 3">SCRP333</strain>
    </source>
</reference>
<evidence type="ECO:0000313" key="1">
    <source>
        <dbReference type="EMBL" id="KAE9009091.1"/>
    </source>
</evidence>
<organism evidence="1 4">
    <name type="scientific">Phytophthora rubi</name>
    <dbReference type="NCBI Taxonomy" id="129364"/>
    <lineage>
        <taxon>Eukaryota</taxon>
        <taxon>Sar</taxon>
        <taxon>Stramenopiles</taxon>
        <taxon>Oomycota</taxon>
        <taxon>Peronosporomycetes</taxon>
        <taxon>Peronosporales</taxon>
        <taxon>Peronosporaceae</taxon>
        <taxon>Phytophthora</taxon>
    </lineage>
</organism>
<dbReference type="AlphaFoldDB" id="A0A6A3KP93"/>
<dbReference type="Proteomes" id="UP000435112">
    <property type="component" value="Unassembled WGS sequence"/>
</dbReference>
<protein>
    <submittedName>
        <fullName evidence="1">Uncharacterized protein</fullName>
    </submittedName>
</protein>
<comment type="caution">
    <text evidence="1">The sequence shown here is derived from an EMBL/GenBank/DDBJ whole genome shotgun (WGS) entry which is preliminary data.</text>
</comment>
<dbReference type="OrthoDB" id="113102at2759"/>
<dbReference type="Proteomes" id="UP000434957">
    <property type="component" value="Unassembled WGS sequence"/>
</dbReference>